<evidence type="ECO:0000313" key="3">
    <source>
        <dbReference type="Proteomes" id="UP000689967"/>
    </source>
</evidence>
<dbReference type="EMBL" id="JAERQM010000007">
    <property type="protein sequence ID" value="MBU8546407.1"/>
    <property type="molecule type" value="Genomic_DNA"/>
</dbReference>
<keyword evidence="1" id="KW-1133">Transmembrane helix</keyword>
<evidence type="ECO:0000313" key="2">
    <source>
        <dbReference type="EMBL" id="MBU8546407.1"/>
    </source>
</evidence>
<keyword evidence="1" id="KW-0472">Membrane</keyword>
<accession>A0ABS6HCF4</accession>
<protein>
    <recommendedName>
        <fullName evidence="4">Major facilitator superfamily (MFS) profile domain-containing protein</fullName>
    </recommendedName>
</protein>
<dbReference type="RefSeq" id="WP_216878415.1">
    <property type="nucleotide sequence ID" value="NZ_JAERQM010000007.1"/>
</dbReference>
<feature type="transmembrane region" description="Helical" evidence="1">
    <location>
        <begin position="77"/>
        <end position="98"/>
    </location>
</feature>
<evidence type="ECO:0000256" key="1">
    <source>
        <dbReference type="SAM" id="Phobius"/>
    </source>
</evidence>
<proteinExistence type="predicted"/>
<reference evidence="2 3" key="1">
    <citation type="submission" date="2021-01" db="EMBL/GenBank/DDBJ databases">
        <title>Roseomonas sp. nov, a bacterium isolated from an oil production mixture in Yumen Oilfield.</title>
        <authorList>
            <person name="Wu D."/>
        </authorList>
    </citation>
    <scope>NUCLEOTIDE SEQUENCE [LARGE SCALE GENOMIC DNA]</scope>
    <source>
        <strain evidence="2 3">ROY-5-3</strain>
    </source>
</reference>
<organism evidence="2 3">
    <name type="scientific">Falsiroseomonas oleicola</name>
    <dbReference type="NCBI Taxonomy" id="2801474"/>
    <lineage>
        <taxon>Bacteria</taxon>
        <taxon>Pseudomonadati</taxon>
        <taxon>Pseudomonadota</taxon>
        <taxon>Alphaproteobacteria</taxon>
        <taxon>Acetobacterales</taxon>
        <taxon>Roseomonadaceae</taxon>
        <taxon>Falsiroseomonas</taxon>
    </lineage>
</organism>
<evidence type="ECO:0008006" key="4">
    <source>
        <dbReference type="Google" id="ProtNLM"/>
    </source>
</evidence>
<comment type="caution">
    <text evidence="2">The sequence shown here is derived from an EMBL/GenBank/DDBJ whole genome shotgun (WGS) entry which is preliminary data.</text>
</comment>
<feature type="transmembrane region" description="Helical" evidence="1">
    <location>
        <begin position="40"/>
        <end position="65"/>
    </location>
</feature>
<name>A0ABS6HCF4_9PROT</name>
<gene>
    <name evidence="2" type="ORF">JJQ90_21985</name>
</gene>
<keyword evidence="3" id="KW-1185">Reference proteome</keyword>
<dbReference type="Proteomes" id="UP000689967">
    <property type="component" value="Unassembled WGS sequence"/>
</dbReference>
<keyword evidence="1" id="KW-0812">Transmembrane</keyword>
<sequence length="107" mass="11094">MWVWIVIAVLFIYLFARTVQENASSTRSPAAALIGSIADGFGLIALTLGVFGLLMALVLGVLVDVGPRLAGESLTATLLWSAALIAIGVLLIFASGGIRRIGGRARA</sequence>